<evidence type="ECO:0000256" key="1">
    <source>
        <dbReference type="SAM" id="SignalP"/>
    </source>
</evidence>
<proteinExistence type="predicted"/>
<reference evidence="2" key="2">
    <citation type="submission" date="2020-09" db="EMBL/GenBank/DDBJ databases">
        <authorList>
            <person name="Sun Q."/>
            <person name="Ohkuma M."/>
        </authorList>
    </citation>
    <scope>NUCLEOTIDE SEQUENCE</scope>
    <source>
        <strain evidence="2">JCM 4059</strain>
    </source>
</reference>
<evidence type="ECO:0000313" key="3">
    <source>
        <dbReference type="Proteomes" id="UP000638313"/>
    </source>
</evidence>
<feature type="signal peptide" evidence="1">
    <location>
        <begin position="1"/>
        <end position="26"/>
    </location>
</feature>
<keyword evidence="3" id="KW-1185">Reference proteome</keyword>
<dbReference type="Proteomes" id="UP000638313">
    <property type="component" value="Unassembled WGS sequence"/>
</dbReference>
<dbReference type="EMBL" id="BNBD01000001">
    <property type="protein sequence ID" value="GHF24934.1"/>
    <property type="molecule type" value="Genomic_DNA"/>
</dbReference>
<dbReference type="RefSeq" id="WP_190127406.1">
    <property type="nucleotide sequence ID" value="NZ_BNBD01000001.1"/>
</dbReference>
<gene>
    <name evidence="2" type="ORF">GCM10010218_01990</name>
</gene>
<evidence type="ECO:0008006" key="4">
    <source>
        <dbReference type="Google" id="ProtNLM"/>
    </source>
</evidence>
<keyword evidence="1" id="KW-0732">Signal</keyword>
<protein>
    <recommendedName>
        <fullName evidence="4">Secreted protein</fullName>
    </recommendedName>
</protein>
<organism evidence="2 3">
    <name type="scientific">Streptomyces mashuensis</name>
    <dbReference type="NCBI Taxonomy" id="33904"/>
    <lineage>
        <taxon>Bacteria</taxon>
        <taxon>Bacillati</taxon>
        <taxon>Actinomycetota</taxon>
        <taxon>Actinomycetes</taxon>
        <taxon>Kitasatosporales</taxon>
        <taxon>Streptomycetaceae</taxon>
        <taxon>Streptomyces</taxon>
    </lineage>
</organism>
<evidence type="ECO:0000313" key="2">
    <source>
        <dbReference type="EMBL" id="GHF24934.1"/>
    </source>
</evidence>
<comment type="caution">
    <text evidence="2">The sequence shown here is derived from an EMBL/GenBank/DDBJ whole genome shotgun (WGS) entry which is preliminary data.</text>
</comment>
<dbReference type="AlphaFoldDB" id="A0A919AT62"/>
<sequence length="133" mass="14746">MSRLRTPLVALAAAAAIGLPLATATAAEARPTYASVEVWVSTYWSDEIVVCGHNQYNDYVCSHPNTRTPGKGFAKVSGWWWKKGSLIEITGHNKSDNTYPKAKFRLGYAQGSEYECAVYDKYATCDGRYGRRL</sequence>
<accession>A0A919AT62</accession>
<feature type="chain" id="PRO_5037457199" description="Secreted protein" evidence="1">
    <location>
        <begin position="27"/>
        <end position="133"/>
    </location>
</feature>
<name>A0A919AT62_9ACTN</name>
<reference evidence="2" key="1">
    <citation type="journal article" date="2014" name="Int. J. Syst. Evol. Microbiol.">
        <title>Complete genome sequence of Corynebacterium casei LMG S-19264T (=DSM 44701T), isolated from a smear-ripened cheese.</title>
        <authorList>
            <consortium name="US DOE Joint Genome Institute (JGI-PGF)"/>
            <person name="Walter F."/>
            <person name="Albersmeier A."/>
            <person name="Kalinowski J."/>
            <person name="Ruckert C."/>
        </authorList>
    </citation>
    <scope>NUCLEOTIDE SEQUENCE</scope>
    <source>
        <strain evidence="2">JCM 4059</strain>
    </source>
</reference>